<proteinExistence type="predicted"/>
<dbReference type="HOGENOM" id="CLU_3335873_0_0_1"/>
<keyword evidence="2" id="KW-1185">Reference proteome</keyword>
<dbReference type="EMBL" id="CH476631">
    <property type="protein sequence ID" value="EDN92609.1"/>
    <property type="molecule type" value="Genomic_DNA"/>
</dbReference>
<dbReference type="GeneID" id="5486645"/>
<name>A7ET17_SCLS1</name>
<accession>A7ET17</accession>
<dbReference type="RefSeq" id="XP_001590732.1">
    <property type="nucleotide sequence ID" value="XM_001590682.1"/>
</dbReference>
<dbReference type="Proteomes" id="UP000001312">
    <property type="component" value="Unassembled WGS sequence"/>
</dbReference>
<reference evidence="2" key="1">
    <citation type="journal article" date="2011" name="PLoS Genet.">
        <title>Genomic analysis of the necrotrophic fungal pathogens Sclerotinia sclerotiorum and Botrytis cinerea.</title>
        <authorList>
            <person name="Amselem J."/>
            <person name="Cuomo C.A."/>
            <person name="van Kan J.A."/>
            <person name="Viaud M."/>
            <person name="Benito E.P."/>
            <person name="Couloux A."/>
            <person name="Coutinho P.M."/>
            <person name="de Vries R.P."/>
            <person name="Dyer P.S."/>
            <person name="Fillinger S."/>
            <person name="Fournier E."/>
            <person name="Gout L."/>
            <person name="Hahn M."/>
            <person name="Kohn L."/>
            <person name="Lapalu N."/>
            <person name="Plummer K.M."/>
            <person name="Pradier J.M."/>
            <person name="Quevillon E."/>
            <person name="Sharon A."/>
            <person name="Simon A."/>
            <person name="ten Have A."/>
            <person name="Tudzynski B."/>
            <person name="Tudzynski P."/>
            <person name="Wincker P."/>
            <person name="Andrew M."/>
            <person name="Anthouard V."/>
            <person name="Beever R.E."/>
            <person name="Beffa R."/>
            <person name="Benoit I."/>
            <person name="Bouzid O."/>
            <person name="Brault B."/>
            <person name="Chen Z."/>
            <person name="Choquer M."/>
            <person name="Collemare J."/>
            <person name="Cotton P."/>
            <person name="Danchin E.G."/>
            <person name="Da Silva C."/>
            <person name="Gautier A."/>
            <person name="Giraud C."/>
            <person name="Giraud T."/>
            <person name="Gonzalez C."/>
            <person name="Grossetete S."/>
            <person name="Guldener U."/>
            <person name="Henrissat B."/>
            <person name="Howlett B.J."/>
            <person name="Kodira C."/>
            <person name="Kretschmer M."/>
            <person name="Lappartient A."/>
            <person name="Leroch M."/>
            <person name="Levis C."/>
            <person name="Mauceli E."/>
            <person name="Neuveglise C."/>
            <person name="Oeser B."/>
            <person name="Pearson M."/>
            <person name="Poulain J."/>
            <person name="Poussereau N."/>
            <person name="Quesneville H."/>
            <person name="Rascle C."/>
            <person name="Schumacher J."/>
            <person name="Segurens B."/>
            <person name="Sexton A."/>
            <person name="Silva E."/>
            <person name="Sirven C."/>
            <person name="Soanes D.M."/>
            <person name="Talbot N.J."/>
            <person name="Templeton M."/>
            <person name="Yandava C."/>
            <person name="Yarden O."/>
            <person name="Zeng Q."/>
            <person name="Rollins J.A."/>
            <person name="Lebrun M.H."/>
            <person name="Dickman M."/>
        </authorList>
    </citation>
    <scope>NUCLEOTIDE SEQUENCE [LARGE SCALE GENOMIC DNA]</scope>
    <source>
        <strain evidence="2">ATCC 18683 / 1980 / Ss-1</strain>
    </source>
</reference>
<gene>
    <name evidence="1" type="ORF">SS1G_08472</name>
</gene>
<sequence length="38" mass="4581">MLRIPFFQHLKPHQLLHKQYTALSGRMVTMGQKYRTSH</sequence>
<dbReference type="AlphaFoldDB" id="A7ET17"/>
<evidence type="ECO:0000313" key="1">
    <source>
        <dbReference type="EMBL" id="EDN92609.1"/>
    </source>
</evidence>
<dbReference type="InParanoid" id="A7ET17"/>
<organism evidence="1 2">
    <name type="scientific">Sclerotinia sclerotiorum (strain ATCC 18683 / 1980 / Ss-1)</name>
    <name type="common">White mold</name>
    <name type="synonym">Whetzelinia sclerotiorum</name>
    <dbReference type="NCBI Taxonomy" id="665079"/>
    <lineage>
        <taxon>Eukaryota</taxon>
        <taxon>Fungi</taxon>
        <taxon>Dikarya</taxon>
        <taxon>Ascomycota</taxon>
        <taxon>Pezizomycotina</taxon>
        <taxon>Leotiomycetes</taxon>
        <taxon>Helotiales</taxon>
        <taxon>Sclerotiniaceae</taxon>
        <taxon>Sclerotinia</taxon>
    </lineage>
</organism>
<protein>
    <submittedName>
        <fullName evidence="1">Uncharacterized protein</fullName>
    </submittedName>
</protein>
<dbReference type="KEGG" id="ssl:SS1G_08472"/>
<evidence type="ECO:0000313" key="2">
    <source>
        <dbReference type="Proteomes" id="UP000001312"/>
    </source>
</evidence>